<reference evidence="11" key="1">
    <citation type="submission" date="2022-06" db="EMBL/GenBank/DDBJ databases">
        <title>Isolation and Genomics of Futiania mangrovii gen. nov., sp. nov., a Rare and Metabolically-versatile member in the Class Alphaproteobacteria.</title>
        <authorList>
            <person name="Liu L."/>
            <person name="Huang W.-C."/>
            <person name="Pan J."/>
            <person name="Li J."/>
            <person name="Huang Y."/>
            <person name="Du H."/>
            <person name="Liu Y."/>
            <person name="Li M."/>
        </authorList>
    </citation>
    <scope>NUCLEOTIDE SEQUENCE</scope>
    <source>
        <strain evidence="11">FT118</strain>
    </source>
</reference>
<dbReference type="NCBIfam" id="NF002295">
    <property type="entry name" value="PRK01222.1-1"/>
    <property type="match status" value="1"/>
</dbReference>
<evidence type="ECO:0000256" key="4">
    <source>
        <dbReference type="ARBA" id="ARBA00022272"/>
    </source>
</evidence>
<comment type="pathway">
    <text evidence="2 9">Amino-acid biosynthesis; L-tryptophan biosynthesis; L-tryptophan from chorismate: step 3/5.</text>
</comment>
<evidence type="ECO:0000256" key="3">
    <source>
        <dbReference type="ARBA" id="ARBA00012572"/>
    </source>
</evidence>
<keyword evidence="7 9" id="KW-0057">Aromatic amino acid biosynthesis</keyword>
<evidence type="ECO:0000256" key="2">
    <source>
        <dbReference type="ARBA" id="ARBA00004664"/>
    </source>
</evidence>
<keyword evidence="5 9" id="KW-0028">Amino-acid biosynthesis</keyword>
<dbReference type="AlphaFoldDB" id="A0A9J6PME9"/>
<accession>A0A9J6PME9</accession>
<dbReference type="PANTHER" id="PTHR42894">
    <property type="entry name" value="N-(5'-PHOSPHORIBOSYL)ANTHRANILATE ISOMERASE"/>
    <property type="match status" value="1"/>
</dbReference>
<evidence type="ECO:0000256" key="1">
    <source>
        <dbReference type="ARBA" id="ARBA00001164"/>
    </source>
</evidence>
<dbReference type="HAMAP" id="MF_00135">
    <property type="entry name" value="PRAI"/>
    <property type="match status" value="1"/>
</dbReference>
<gene>
    <name evidence="9" type="primary">trpF</name>
    <name evidence="11" type="ORF">NJQ99_12420</name>
</gene>
<dbReference type="RefSeq" id="WP_269333147.1">
    <property type="nucleotide sequence ID" value="NZ_JAMZFT010000002.1"/>
</dbReference>
<dbReference type="PANTHER" id="PTHR42894:SF1">
    <property type="entry name" value="N-(5'-PHOSPHORIBOSYL)ANTHRANILATE ISOMERASE"/>
    <property type="match status" value="1"/>
</dbReference>
<dbReference type="CDD" id="cd00405">
    <property type="entry name" value="PRAI"/>
    <property type="match status" value="1"/>
</dbReference>
<dbReference type="InterPro" id="IPR044643">
    <property type="entry name" value="TrpF_fam"/>
</dbReference>
<dbReference type="GO" id="GO:0004640">
    <property type="term" value="F:phosphoribosylanthranilate isomerase activity"/>
    <property type="evidence" value="ECO:0007669"/>
    <property type="project" value="UniProtKB-UniRule"/>
</dbReference>
<name>A0A9J6PME9_9PROT</name>
<keyword evidence="6 9" id="KW-0822">Tryptophan biosynthesis</keyword>
<dbReference type="Proteomes" id="UP001055804">
    <property type="component" value="Unassembled WGS sequence"/>
</dbReference>
<dbReference type="InterPro" id="IPR011060">
    <property type="entry name" value="RibuloseP-bd_barrel"/>
</dbReference>
<evidence type="ECO:0000256" key="6">
    <source>
        <dbReference type="ARBA" id="ARBA00022822"/>
    </source>
</evidence>
<evidence type="ECO:0000256" key="9">
    <source>
        <dbReference type="HAMAP-Rule" id="MF_00135"/>
    </source>
</evidence>
<dbReference type="EC" id="5.3.1.24" evidence="3 9"/>
<comment type="caution">
    <text evidence="11">The sequence shown here is derived from an EMBL/GenBank/DDBJ whole genome shotgun (WGS) entry which is preliminary data.</text>
</comment>
<keyword evidence="8 9" id="KW-0413">Isomerase</keyword>
<protein>
    <recommendedName>
        <fullName evidence="4 9">N-(5'-phosphoribosyl)anthranilate isomerase</fullName>
        <shortName evidence="9">PRAI</shortName>
        <ecNumber evidence="3 9">5.3.1.24</ecNumber>
    </recommendedName>
</protein>
<comment type="catalytic activity">
    <reaction evidence="1 9">
        <text>N-(5-phospho-beta-D-ribosyl)anthranilate = 1-(2-carboxyphenylamino)-1-deoxy-D-ribulose 5-phosphate</text>
        <dbReference type="Rhea" id="RHEA:21540"/>
        <dbReference type="ChEBI" id="CHEBI:18277"/>
        <dbReference type="ChEBI" id="CHEBI:58613"/>
        <dbReference type="EC" id="5.3.1.24"/>
    </reaction>
</comment>
<dbReference type="Gene3D" id="3.20.20.70">
    <property type="entry name" value="Aldolase class I"/>
    <property type="match status" value="1"/>
</dbReference>
<evidence type="ECO:0000256" key="7">
    <source>
        <dbReference type="ARBA" id="ARBA00023141"/>
    </source>
</evidence>
<sequence length="227" mass="23366">MSKATDIKVKICGIRTPAALAAAAEGGAAFVGFVFHPASPRHLAVEEARTLAAEAPAGLAKVGLFVDPDDAALDAVLSRVPLDILQLHGAESPARVAEIKARTGLPAIKALGVATADDLARARDFAGVADMFLFDAKPAPDAAVPGGTGLAFDWTLLAGLRTRTPWFLAGGLTPQNVAEAIDRTGARMVDVSSGVERSRGLKDPALIHAFLKAARGARAPAENVHGQ</sequence>
<evidence type="ECO:0000256" key="5">
    <source>
        <dbReference type="ARBA" id="ARBA00022605"/>
    </source>
</evidence>
<comment type="similarity">
    <text evidence="9">Belongs to the TrpF family.</text>
</comment>
<evidence type="ECO:0000313" key="11">
    <source>
        <dbReference type="EMBL" id="MCP1337218.1"/>
    </source>
</evidence>
<dbReference type="SUPFAM" id="SSF51366">
    <property type="entry name" value="Ribulose-phoshate binding barrel"/>
    <property type="match status" value="1"/>
</dbReference>
<feature type="domain" description="N-(5'phosphoribosyl) anthranilate isomerase (PRAI)" evidence="10">
    <location>
        <begin position="9"/>
        <end position="212"/>
    </location>
</feature>
<evidence type="ECO:0000313" key="12">
    <source>
        <dbReference type="Proteomes" id="UP001055804"/>
    </source>
</evidence>
<dbReference type="EMBL" id="JAMZFT010000002">
    <property type="protein sequence ID" value="MCP1337218.1"/>
    <property type="molecule type" value="Genomic_DNA"/>
</dbReference>
<organism evidence="11 12">
    <name type="scientific">Futiania mangrovi</name>
    <dbReference type="NCBI Taxonomy" id="2959716"/>
    <lineage>
        <taxon>Bacteria</taxon>
        <taxon>Pseudomonadati</taxon>
        <taxon>Pseudomonadota</taxon>
        <taxon>Alphaproteobacteria</taxon>
        <taxon>Futianiales</taxon>
        <taxon>Futianiaceae</taxon>
        <taxon>Futiania</taxon>
    </lineage>
</organism>
<dbReference type="InterPro" id="IPR001240">
    <property type="entry name" value="PRAI_dom"/>
</dbReference>
<keyword evidence="12" id="KW-1185">Reference proteome</keyword>
<proteinExistence type="inferred from homology"/>
<evidence type="ECO:0000256" key="8">
    <source>
        <dbReference type="ARBA" id="ARBA00023235"/>
    </source>
</evidence>
<dbReference type="Pfam" id="PF00697">
    <property type="entry name" value="PRAI"/>
    <property type="match status" value="1"/>
</dbReference>
<dbReference type="InterPro" id="IPR013785">
    <property type="entry name" value="Aldolase_TIM"/>
</dbReference>
<evidence type="ECO:0000259" key="10">
    <source>
        <dbReference type="Pfam" id="PF00697"/>
    </source>
</evidence>
<dbReference type="GO" id="GO:0000162">
    <property type="term" value="P:L-tryptophan biosynthetic process"/>
    <property type="evidence" value="ECO:0007669"/>
    <property type="project" value="UniProtKB-UniRule"/>
</dbReference>